<comment type="caution">
    <text evidence="9">The sequence shown here is derived from an EMBL/GenBank/DDBJ whole genome shotgun (WGS) entry which is preliminary data.</text>
</comment>
<evidence type="ECO:0000313" key="10">
    <source>
        <dbReference type="Proteomes" id="UP001211907"/>
    </source>
</evidence>
<feature type="compositionally biased region" description="Polar residues" evidence="7">
    <location>
        <begin position="539"/>
        <end position="549"/>
    </location>
</feature>
<dbReference type="InterPro" id="IPR029058">
    <property type="entry name" value="AB_hydrolase_fold"/>
</dbReference>
<evidence type="ECO:0008006" key="11">
    <source>
        <dbReference type="Google" id="ProtNLM"/>
    </source>
</evidence>
<evidence type="ECO:0000256" key="3">
    <source>
        <dbReference type="ARBA" id="ARBA00022692"/>
    </source>
</evidence>
<dbReference type="EMBL" id="JADGJH010000345">
    <property type="protein sequence ID" value="KAJ3130856.1"/>
    <property type="molecule type" value="Genomic_DNA"/>
</dbReference>
<comment type="similarity">
    <text evidence="2">Belongs to the TMCO4 family.</text>
</comment>
<dbReference type="InterPro" id="IPR007941">
    <property type="entry name" value="DUF726"/>
</dbReference>
<feature type="transmembrane region" description="Helical" evidence="8">
    <location>
        <begin position="373"/>
        <end position="399"/>
    </location>
</feature>
<evidence type="ECO:0000256" key="4">
    <source>
        <dbReference type="ARBA" id="ARBA00022989"/>
    </source>
</evidence>
<evidence type="ECO:0000256" key="6">
    <source>
        <dbReference type="SAM" id="Coils"/>
    </source>
</evidence>
<feature type="coiled-coil region" evidence="6">
    <location>
        <begin position="472"/>
        <end position="499"/>
    </location>
</feature>
<organism evidence="9 10">
    <name type="scientific">Physocladia obscura</name>
    <dbReference type="NCBI Taxonomy" id="109957"/>
    <lineage>
        <taxon>Eukaryota</taxon>
        <taxon>Fungi</taxon>
        <taxon>Fungi incertae sedis</taxon>
        <taxon>Chytridiomycota</taxon>
        <taxon>Chytridiomycota incertae sedis</taxon>
        <taxon>Chytridiomycetes</taxon>
        <taxon>Chytridiales</taxon>
        <taxon>Chytriomycetaceae</taxon>
        <taxon>Physocladia</taxon>
    </lineage>
</organism>
<feature type="compositionally biased region" description="Low complexity" evidence="7">
    <location>
        <begin position="501"/>
        <end position="517"/>
    </location>
</feature>
<evidence type="ECO:0000256" key="1">
    <source>
        <dbReference type="ARBA" id="ARBA00004141"/>
    </source>
</evidence>
<dbReference type="CDD" id="cd22249">
    <property type="entry name" value="UDM1_RNF168_RNF169-like"/>
    <property type="match status" value="1"/>
</dbReference>
<reference evidence="9" key="1">
    <citation type="submission" date="2020-05" db="EMBL/GenBank/DDBJ databases">
        <title>Phylogenomic resolution of chytrid fungi.</title>
        <authorList>
            <person name="Stajich J.E."/>
            <person name="Amses K."/>
            <person name="Simmons R."/>
            <person name="Seto K."/>
            <person name="Myers J."/>
            <person name="Bonds A."/>
            <person name="Quandt C.A."/>
            <person name="Barry K."/>
            <person name="Liu P."/>
            <person name="Grigoriev I."/>
            <person name="Longcore J.E."/>
            <person name="James T.Y."/>
        </authorList>
    </citation>
    <scope>NUCLEOTIDE SEQUENCE</scope>
    <source>
        <strain evidence="9">JEL0513</strain>
    </source>
</reference>
<evidence type="ECO:0000256" key="2">
    <source>
        <dbReference type="ARBA" id="ARBA00009824"/>
    </source>
</evidence>
<dbReference type="AlphaFoldDB" id="A0AAD5T4S4"/>
<evidence type="ECO:0000256" key="8">
    <source>
        <dbReference type="SAM" id="Phobius"/>
    </source>
</evidence>
<dbReference type="GO" id="GO:0016020">
    <property type="term" value="C:membrane"/>
    <property type="evidence" value="ECO:0007669"/>
    <property type="project" value="UniProtKB-SubCell"/>
</dbReference>
<feature type="transmembrane region" description="Helical" evidence="8">
    <location>
        <begin position="419"/>
        <end position="443"/>
    </location>
</feature>
<evidence type="ECO:0000256" key="5">
    <source>
        <dbReference type="ARBA" id="ARBA00023136"/>
    </source>
</evidence>
<dbReference type="Pfam" id="PF05277">
    <property type="entry name" value="DUF726"/>
    <property type="match status" value="2"/>
</dbReference>
<sequence>MSNHESTFASFDTVNEADWGFAADGRQITTLVTAAVTGVGAGGFDSSRDSWADFSRLSIETVSQPVPAPKTAAITPIVISSPTQTQAPAYDTFDTFDATAIDDDDTIGLSTTNNNNNNNNSTTAAIRPPVITKSHQLSHIQSIFNDSQKIAYVGLCFLEIHAAKERRSLVSAGYMKSKSSTQHQLSQAKVASAAYAEWADRFMRMLYAFLDVSEAEQTMIENLARHGLIPSDLSRSLLEDAQKALERLEKAQQEKEWLEEQEAKWNPGINTPVDTASDSLLQQQVDVSDIRFTILSHLFILCICDGFYDARSRTLLRAVAAHLNIDWWSVAKLENTISDQLRIQDAESNESTEVVLEEKIIEERNKKDSQGRWLYMGLAAVGGAAVIGVTAGFAAPLIASGIASALTTFHIAGGVGAGVTAFMGGTTGIAIIASSGASIGGGLTGYKMAKRTRGIEEFEFIRLEEALISIKANKKKRESVRAKRDAAKLKDEKKKATLKLAATAGSDANGDSSSSPSRQEGEKKLTSADVDSPSPLISLANSSTTSSQDDLPRLSFSSKRDFISGLQVPGSPSHRRGSSASSLASTDRITLARGEITAPPIIFTNKLNKDSAASEGGTEDVLIPTQSPATVANPKPSVLITIAGWVGSLDSRDDFSLPFSTITPGVHGEQYSLVWETQSLIELGHAVKIFVSEVTGFLVQQGIQYFLLPMLMAGLTGPLWMMKLTYMVDNPWGNGLTKARKAGRILADTLLNRVQGNRPVTLVGFSLGARVIYYCLLELSSRGEVAFNIVEEAYMFGTPVMATTKEWRAISSVVSGRLVNGYHNNDWVLSMLYRASSAFLADVAGLNPVGNVPRIENYDLSGVLKSGHLEYRSAMPRILKHVGFSIDDEFFDDGEKEAEQERLDKEAELERLKNEKEQAKEDALRKKQEEYEEKMRKRKEDEEVRKAEIAAKKAAALELEAKKAAAAAATPRKASWFSSLTKGSFSTSAITSSSVSSTAAQVEEEFEFEIKEIKSTLPPLVLSLGNIDVTTTATTGANQFQDVSLI</sequence>
<proteinExistence type="inferred from homology"/>
<comment type="subcellular location">
    <subcellularLocation>
        <location evidence="1">Membrane</location>
        <topology evidence="1">Multi-pass membrane protein</topology>
    </subcellularLocation>
</comment>
<dbReference type="Proteomes" id="UP001211907">
    <property type="component" value="Unassembled WGS sequence"/>
</dbReference>
<gene>
    <name evidence="9" type="ORF">HK100_007336</name>
</gene>
<keyword evidence="3 8" id="KW-0812">Transmembrane</keyword>
<evidence type="ECO:0000256" key="7">
    <source>
        <dbReference type="SAM" id="MobiDB-lite"/>
    </source>
</evidence>
<dbReference type="SUPFAM" id="SSF53474">
    <property type="entry name" value="alpha/beta-Hydrolases"/>
    <property type="match status" value="1"/>
</dbReference>
<feature type="region of interest" description="Disordered" evidence="7">
    <location>
        <begin position="565"/>
        <end position="586"/>
    </location>
</feature>
<name>A0AAD5T4S4_9FUNG</name>
<dbReference type="PANTHER" id="PTHR17920">
    <property type="entry name" value="TRANSMEMBRANE AND COILED-COIL DOMAIN-CONTAINING PROTEIN 4 TMCO4"/>
    <property type="match status" value="1"/>
</dbReference>
<feature type="region of interest" description="Disordered" evidence="7">
    <location>
        <begin position="501"/>
        <end position="553"/>
    </location>
</feature>
<keyword evidence="5 8" id="KW-0472">Membrane</keyword>
<feature type="region of interest" description="Disordered" evidence="7">
    <location>
        <begin position="905"/>
        <end position="927"/>
    </location>
</feature>
<feature type="coiled-coil region" evidence="6">
    <location>
        <begin position="231"/>
        <end position="261"/>
    </location>
</feature>
<dbReference type="PANTHER" id="PTHR17920:SF3">
    <property type="entry name" value="TRANSMEMBRANE AND COILED-COIL DOMAIN-CONTAINING PROTEIN 4"/>
    <property type="match status" value="1"/>
</dbReference>
<accession>A0AAD5T4S4</accession>
<keyword evidence="6" id="KW-0175">Coiled coil</keyword>
<keyword evidence="4 8" id="KW-1133">Transmembrane helix</keyword>
<keyword evidence="10" id="KW-1185">Reference proteome</keyword>
<evidence type="ECO:0000313" key="9">
    <source>
        <dbReference type="EMBL" id="KAJ3130856.1"/>
    </source>
</evidence>
<protein>
    <recommendedName>
        <fullName evidence="11">DUF726-domain-containing protein</fullName>
    </recommendedName>
</protein>